<dbReference type="SUPFAM" id="SSF48498">
    <property type="entry name" value="Tetracyclin repressor-like, C-terminal domain"/>
    <property type="match status" value="1"/>
</dbReference>
<keyword evidence="2 4" id="KW-0238">DNA-binding</keyword>
<dbReference type="PANTHER" id="PTHR30055">
    <property type="entry name" value="HTH-TYPE TRANSCRIPTIONAL REGULATOR RUTR"/>
    <property type="match status" value="1"/>
</dbReference>
<gene>
    <name evidence="6" type="ORF">ABZ510_00870</name>
</gene>
<dbReference type="Gene3D" id="1.10.10.60">
    <property type="entry name" value="Homeodomain-like"/>
    <property type="match status" value="1"/>
</dbReference>
<dbReference type="Gene3D" id="1.10.357.10">
    <property type="entry name" value="Tetracycline Repressor, domain 2"/>
    <property type="match status" value="1"/>
</dbReference>
<accession>A0ABV2WHN3</accession>
<dbReference type="PROSITE" id="PS50977">
    <property type="entry name" value="HTH_TETR_2"/>
    <property type="match status" value="1"/>
</dbReference>
<dbReference type="PANTHER" id="PTHR30055:SF148">
    <property type="entry name" value="TETR-FAMILY TRANSCRIPTIONAL REGULATOR"/>
    <property type="match status" value="1"/>
</dbReference>
<reference evidence="6 7" key="1">
    <citation type="submission" date="2024-06" db="EMBL/GenBank/DDBJ databases">
        <title>The Natural Products Discovery Center: Release of the First 8490 Sequenced Strains for Exploring Actinobacteria Biosynthetic Diversity.</title>
        <authorList>
            <person name="Kalkreuter E."/>
            <person name="Kautsar S.A."/>
            <person name="Yang D."/>
            <person name="Bader C.D."/>
            <person name="Teijaro C.N."/>
            <person name="Fluegel L."/>
            <person name="Davis C.M."/>
            <person name="Simpson J.R."/>
            <person name="Lauterbach L."/>
            <person name="Steele A.D."/>
            <person name="Gui C."/>
            <person name="Meng S."/>
            <person name="Li G."/>
            <person name="Viehrig K."/>
            <person name="Ye F."/>
            <person name="Su P."/>
            <person name="Kiefer A.F."/>
            <person name="Nichols A."/>
            <person name="Cepeda A.J."/>
            <person name="Yan W."/>
            <person name="Fan B."/>
            <person name="Jiang Y."/>
            <person name="Adhikari A."/>
            <person name="Zheng C.-J."/>
            <person name="Schuster L."/>
            <person name="Cowan T.M."/>
            <person name="Smanski M.J."/>
            <person name="Chevrette M.G."/>
            <person name="De Carvalho L.P.S."/>
            <person name="Shen B."/>
        </authorList>
    </citation>
    <scope>NUCLEOTIDE SEQUENCE [LARGE SCALE GENOMIC DNA]</scope>
    <source>
        <strain evidence="6 7">NPDC019708</strain>
    </source>
</reference>
<dbReference type="InterPro" id="IPR001647">
    <property type="entry name" value="HTH_TetR"/>
</dbReference>
<keyword evidence="1" id="KW-0805">Transcription regulation</keyword>
<sequence length="201" mass="21335">MNAASLGRGPKVRAAVLAATVAELGEHGYAAFTIENVARRTGVHKTTVYRRWPDRDTLIAEALSESVATELPIPDTGSIDDDLPALARGLVEWITSPAGRAVLAVMPTGPTGAPTPSDPVRHVFRDRIRRALPPVARAVARGELPPHTDPAELIKALVAPIYLRVAITGEKVDDRTADRAAAVALTAARAGLFAEDPPPRR</sequence>
<dbReference type="InterPro" id="IPR050109">
    <property type="entry name" value="HTH-type_TetR-like_transc_reg"/>
</dbReference>
<evidence type="ECO:0000256" key="3">
    <source>
        <dbReference type="ARBA" id="ARBA00023163"/>
    </source>
</evidence>
<dbReference type="SUPFAM" id="SSF46689">
    <property type="entry name" value="Homeodomain-like"/>
    <property type="match status" value="1"/>
</dbReference>
<organism evidence="6 7">
    <name type="scientific">Nocardia rhamnosiphila</name>
    <dbReference type="NCBI Taxonomy" id="426716"/>
    <lineage>
        <taxon>Bacteria</taxon>
        <taxon>Bacillati</taxon>
        <taxon>Actinomycetota</taxon>
        <taxon>Actinomycetes</taxon>
        <taxon>Mycobacteriales</taxon>
        <taxon>Nocardiaceae</taxon>
        <taxon>Nocardia</taxon>
    </lineage>
</organism>
<feature type="DNA-binding region" description="H-T-H motif" evidence="4">
    <location>
        <begin position="33"/>
        <end position="52"/>
    </location>
</feature>
<dbReference type="Pfam" id="PF00440">
    <property type="entry name" value="TetR_N"/>
    <property type="match status" value="1"/>
</dbReference>
<dbReference type="InterPro" id="IPR009057">
    <property type="entry name" value="Homeodomain-like_sf"/>
</dbReference>
<feature type="domain" description="HTH tetR-type" evidence="5">
    <location>
        <begin position="10"/>
        <end position="70"/>
    </location>
</feature>
<evidence type="ECO:0000256" key="2">
    <source>
        <dbReference type="ARBA" id="ARBA00023125"/>
    </source>
</evidence>
<comment type="caution">
    <text evidence="6">The sequence shown here is derived from an EMBL/GenBank/DDBJ whole genome shotgun (WGS) entry which is preliminary data.</text>
</comment>
<dbReference type="EMBL" id="JBEYBF010000001">
    <property type="protein sequence ID" value="MEU1950385.1"/>
    <property type="molecule type" value="Genomic_DNA"/>
</dbReference>
<dbReference type="InterPro" id="IPR036271">
    <property type="entry name" value="Tet_transcr_reg_TetR-rel_C_sf"/>
</dbReference>
<dbReference type="Pfam" id="PF16859">
    <property type="entry name" value="TetR_C_11"/>
    <property type="match status" value="1"/>
</dbReference>
<evidence type="ECO:0000313" key="6">
    <source>
        <dbReference type="EMBL" id="MEU1950385.1"/>
    </source>
</evidence>
<protein>
    <submittedName>
        <fullName evidence="6">TetR/AcrR family transcriptional regulator</fullName>
    </submittedName>
</protein>
<evidence type="ECO:0000256" key="1">
    <source>
        <dbReference type="ARBA" id="ARBA00023015"/>
    </source>
</evidence>
<name>A0ABV2WHN3_9NOCA</name>
<evidence type="ECO:0000313" key="7">
    <source>
        <dbReference type="Proteomes" id="UP001550628"/>
    </source>
</evidence>
<dbReference type="RefSeq" id="WP_356954634.1">
    <property type="nucleotide sequence ID" value="NZ_JBEYBD010000002.1"/>
</dbReference>
<dbReference type="InterPro" id="IPR011075">
    <property type="entry name" value="TetR_C"/>
</dbReference>
<keyword evidence="3" id="KW-0804">Transcription</keyword>
<dbReference type="Proteomes" id="UP001550628">
    <property type="component" value="Unassembled WGS sequence"/>
</dbReference>
<proteinExistence type="predicted"/>
<evidence type="ECO:0000259" key="5">
    <source>
        <dbReference type="PROSITE" id="PS50977"/>
    </source>
</evidence>
<evidence type="ECO:0000256" key="4">
    <source>
        <dbReference type="PROSITE-ProRule" id="PRU00335"/>
    </source>
</evidence>
<keyword evidence="7" id="KW-1185">Reference proteome</keyword>